<protein>
    <recommendedName>
        <fullName evidence="9">Putative nickel-responsive regulator</fullName>
    </recommendedName>
</protein>
<dbReference type="InterPro" id="IPR010985">
    <property type="entry name" value="Ribbon_hlx_hlx"/>
</dbReference>
<evidence type="ECO:0000259" key="11">
    <source>
        <dbReference type="Pfam" id="PF08753"/>
    </source>
</evidence>
<evidence type="ECO:0000256" key="8">
    <source>
        <dbReference type="ARBA" id="ARBA00023163"/>
    </source>
</evidence>
<dbReference type="InterPro" id="IPR014864">
    <property type="entry name" value="TF_NikR_Ni-bd_C"/>
</dbReference>
<evidence type="ECO:0000256" key="9">
    <source>
        <dbReference type="HAMAP-Rule" id="MF_00476"/>
    </source>
</evidence>
<dbReference type="Gene3D" id="1.10.1220.10">
    <property type="entry name" value="Met repressor-like"/>
    <property type="match status" value="1"/>
</dbReference>
<comment type="caution">
    <text evidence="9">Lacks conserved residue(s) required for the propagation of feature annotation.</text>
</comment>
<comment type="caution">
    <text evidence="12">The sequence shown here is derived from an EMBL/GenBank/DDBJ whole genome shotgun (WGS) entry which is preliminary data.</text>
</comment>
<dbReference type="CDD" id="cd22231">
    <property type="entry name" value="RHH_NikR_HicB-like"/>
    <property type="match status" value="1"/>
</dbReference>
<dbReference type="SUPFAM" id="SSF47598">
    <property type="entry name" value="Ribbon-helix-helix"/>
    <property type="match status" value="1"/>
</dbReference>
<dbReference type="SUPFAM" id="SSF55021">
    <property type="entry name" value="ACT-like"/>
    <property type="match status" value="1"/>
</dbReference>
<dbReference type="GO" id="GO:0010045">
    <property type="term" value="P:response to nickel cation"/>
    <property type="evidence" value="ECO:0007669"/>
    <property type="project" value="InterPro"/>
</dbReference>
<dbReference type="InterPro" id="IPR022988">
    <property type="entry name" value="Ni_resp_reg_NikR"/>
</dbReference>
<dbReference type="PANTHER" id="PTHR34719:SF3">
    <property type="entry name" value="NICKEL-RESPONSIVE REGULATOR-RELATED"/>
    <property type="match status" value="1"/>
</dbReference>
<dbReference type="Gene3D" id="3.30.70.1150">
    <property type="entry name" value="ACT-like. Chain A, domain 2"/>
    <property type="match status" value="1"/>
</dbReference>
<dbReference type="InterPro" id="IPR050192">
    <property type="entry name" value="CopG/NikR_regulator"/>
</dbReference>
<feature type="domain" description="Ribbon-helix-helix protein CopG" evidence="10">
    <location>
        <begin position="4"/>
        <end position="40"/>
    </location>
</feature>
<dbReference type="Proteomes" id="UP000037237">
    <property type="component" value="Unassembled WGS sequence"/>
</dbReference>
<evidence type="ECO:0000313" key="12">
    <source>
        <dbReference type="EMBL" id="KON32947.1"/>
    </source>
</evidence>
<comment type="similarity">
    <text evidence="3 9">Belongs to the transcriptional regulatory CopG/NikR family.</text>
</comment>
<evidence type="ECO:0000256" key="4">
    <source>
        <dbReference type="ARBA" id="ARBA00022596"/>
    </source>
</evidence>
<evidence type="ECO:0000256" key="1">
    <source>
        <dbReference type="ARBA" id="ARBA00001967"/>
    </source>
</evidence>
<dbReference type="PANTHER" id="PTHR34719">
    <property type="entry name" value="NICKEL-RESPONSIVE REGULATOR"/>
    <property type="match status" value="1"/>
</dbReference>
<dbReference type="Pfam" id="PF01402">
    <property type="entry name" value="RHH_1"/>
    <property type="match status" value="1"/>
</dbReference>
<evidence type="ECO:0000256" key="2">
    <source>
        <dbReference type="ARBA" id="ARBA00002339"/>
    </source>
</evidence>
<feature type="domain" description="Transcription factor NikR nickel binding C-terminal" evidence="11">
    <location>
        <begin position="55"/>
        <end position="127"/>
    </location>
</feature>
<evidence type="ECO:0000256" key="3">
    <source>
        <dbReference type="ARBA" id="ARBA00008478"/>
    </source>
</evidence>
<dbReference type="HAMAP" id="MF_00476">
    <property type="entry name" value="NikR"/>
    <property type="match status" value="1"/>
</dbReference>
<gene>
    <name evidence="12" type="ORF">AC477_02210</name>
</gene>
<sequence length="134" mass="15322">MTIISVSVPEKLLERVELFSKEQGFSNRSEIIRQALRTYISESKNINELSGEIAASITIIYEREATKGQISEMHQSFGDIISTFLHAHIDEDYCLEVIVVKGEAKTIRRFVDAFRTNEQISQIKVSIMKTPKRT</sequence>
<evidence type="ECO:0000256" key="5">
    <source>
        <dbReference type="ARBA" id="ARBA00022723"/>
    </source>
</evidence>
<evidence type="ECO:0000259" key="10">
    <source>
        <dbReference type="Pfam" id="PF01402"/>
    </source>
</evidence>
<dbReference type="AlphaFoldDB" id="A0A0M0BWI1"/>
<keyword evidence="5" id="KW-0479">Metal-binding</keyword>
<dbReference type="InterPro" id="IPR002145">
    <property type="entry name" value="CopG"/>
</dbReference>
<dbReference type="GO" id="GO:0003700">
    <property type="term" value="F:DNA-binding transcription factor activity"/>
    <property type="evidence" value="ECO:0007669"/>
    <property type="project" value="UniProtKB-UniRule"/>
</dbReference>
<keyword evidence="8 9" id="KW-0804">Transcription</keyword>
<evidence type="ECO:0000256" key="7">
    <source>
        <dbReference type="ARBA" id="ARBA00023125"/>
    </source>
</evidence>
<proteinExistence type="inferred from homology"/>
<evidence type="ECO:0000313" key="13">
    <source>
        <dbReference type="Proteomes" id="UP000037237"/>
    </source>
</evidence>
<dbReference type="InterPro" id="IPR045865">
    <property type="entry name" value="ACT-like_dom_sf"/>
</dbReference>
<dbReference type="InterPro" id="IPR013321">
    <property type="entry name" value="Arc_rbn_hlx_hlx"/>
</dbReference>
<dbReference type="InterPro" id="IPR027271">
    <property type="entry name" value="Acetolactate_synth/TF_NikR_C"/>
</dbReference>
<organism evidence="12 13">
    <name type="scientific">miscellaneous Crenarchaeota group-1 archaeon SG8-32-1</name>
    <dbReference type="NCBI Taxonomy" id="1685124"/>
    <lineage>
        <taxon>Archaea</taxon>
        <taxon>Candidatus Bathyarchaeota</taxon>
        <taxon>MCG-1</taxon>
    </lineage>
</organism>
<dbReference type="Pfam" id="PF08753">
    <property type="entry name" value="NikR_C"/>
    <property type="match status" value="1"/>
</dbReference>
<comment type="function">
    <text evidence="2 9">Transcriptional regulator.</text>
</comment>
<keyword evidence="7 9" id="KW-0238">DNA-binding</keyword>
<name>A0A0M0BWI1_9ARCH</name>
<evidence type="ECO:0000256" key="6">
    <source>
        <dbReference type="ARBA" id="ARBA00023015"/>
    </source>
</evidence>
<comment type="cofactor">
    <cofactor evidence="1">
        <name>Ni(2+)</name>
        <dbReference type="ChEBI" id="CHEBI:49786"/>
    </cofactor>
</comment>
<reference evidence="12 13" key="1">
    <citation type="submission" date="2015-06" db="EMBL/GenBank/DDBJ databases">
        <title>New insights into the roles of widespread benthic archaea in carbon and nitrogen cycling.</title>
        <authorList>
            <person name="Lazar C.S."/>
            <person name="Baker B.J."/>
            <person name="Seitz K.W."/>
            <person name="Hyde A.S."/>
            <person name="Dick G.J."/>
            <person name="Hinrichs K.-U."/>
            <person name="Teske A.P."/>
        </authorList>
    </citation>
    <scope>NUCLEOTIDE SEQUENCE [LARGE SCALE GENOMIC DNA]</scope>
    <source>
        <strain evidence="12">SG8-32-1</strain>
    </source>
</reference>
<dbReference type="GO" id="GO:0016151">
    <property type="term" value="F:nickel cation binding"/>
    <property type="evidence" value="ECO:0007669"/>
    <property type="project" value="UniProtKB-UniRule"/>
</dbReference>
<dbReference type="EMBL" id="LFWU01000046">
    <property type="protein sequence ID" value="KON32947.1"/>
    <property type="molecule type" value="Genomic_DNA"/>
</dbReference>
<dbReference type="GO" id="GO:0003677">
    <property type="term" value="F:DNA binding"/>
    <property type="evidence" value="ECO:0007669"/>
    <property type="project" value="UniProtKB-KW"/>
</dbReference>
<keyword evidence="6 9" id="KW-0805">Transcription regulation</keyword>
<accession>A0A0M0BWI1</accession>
<keyword evidence="4" id="KW-0533">Nickel</keyword>